<protein>
    <submittedName>
        <fullName evidence="2">LAM_G_DOMAIN domain-containing protein</fullName>
    </submittedName>
</protein>
<name>A0AC35TSN4_9BILA</name>
<accession>A0AC35TSN4</accession>
<proteinExistence type="predicted"/>
<reference evidence="2" key="1">
    <citation type="submission" date="2016-11" db="UniProtKB">
        <authorList>
            <consortium name="WormBaseParasite"/>
        </authorList>
    </citation>
    <scope>IDENTIFICATION</scope>
    <source>
        <strain evidence="2">KR3021</strain>
    </source>
</reference>
<evidence type="ECO:0000313" key="1">
    <source>
        <dbReference type="Proteomes" id="UP000095286"/>
    </source>
</evidence>
<dbReference type="Proteomes" id="UP000095286">
    <property type="component" value="Unplaced"/>
</dbReference>
<dbReference type="WBParaSite" id="RSKR_0000385500.1">
    <property type="protein sequence ID" value="RSKR_0000385500.1"/>
    <property type="gene ID" value="RSKR_0000385500"/>
</dbReference>
<organism evidence="1 2">
    <name type="scientific">Rhabditophanes sp. KR3021</name>
    <dbReference type="NCBI Taxonomy" id="114890"/>
    <lineage>
        <taxon>Eukaryota</taxon>
        <taxon>Metazoa</taxon>
        <taxon>Ecdysozoa</taxon>
        <taxon>Nematoda</taxon>
        <taxon>Chromadorea</taxon>
        <taxon>Rhabditida</taxon>
        <taxon>Tylenchina</taxon>
        <taxon>Panagrolaimomorpha</taxon>
        <taxon>Strongyloidoidea</taxon>
        <taxon>Alloionematidae</taxon>
        <taxon>Rhabditophanes</taxon>
    </lineage>
</organism>
<sequence length="907" mass="102548">MVPFVKLSPLICKQTVVARNECIFELNSISDKVTVNLTPLDQTLTVNFRSDVPSSRFLTIHYQNGKILNVDIVDGYLLTVNHLIHSLKFISGGDWHQLSIDLVNQLLYVDSMVTAVSIAPVNKDNHKKMITAIEFNLNGQITNLKLNTENSQLCDGSPRLQIHRTELFLRKICPHYEANYCHCKGPNSVFGTSKNNTPFSCPVEIKTNNAFQLARTQDQLAFFYIPKFDYHSTISVLFKSDSNSGLIFFGTTTSEKSKETSIMQVHFVNENIYAMQCFKTDHHVRRCQACTLKRKNGFAVDNWIRVSMFHYSEYHFLTVDEHICQLVPNSLDAEGALIYKISENVDKALFVGGMMYAKSSSLWKKMNAESINPFIDTTREKPPSLRGCISELYVNGEKQDLSKLFTEQVALFSKDSNNDAFSMIPRCNSCSEESVCHGARCRPATANLDSESICDCASIFSIKKPNSQSCMLPDFVDTNVTLKNEEIVVPNLLLSHDAPVLLENIKFFGNRRALLDKVFILIRFPVTSDNLVTILDFGSIRVLVGNKGTRIVIEIDFAHREEFTINNNDNRLNLLNFERTPTIGTSSESRSIKVQLNDDIRYVPIEEIPLVNGAELTISPIASQTNIQNPGCISSFSVSYEYKEASHKHYIENRVDQKDVLHMIVTELRKQDPLLASKLIQSNPCGIRDSNLWASPSSSSIGMMAEYTPDPFSQPRLSSINWKHFLSFLVIIMVVVLLCICISLNCILRIRRRGSYKTKNLNDAGTNGYNIIKKPIPKDKYDSHPRKKRSRLANNGEQDYLNYDVTTADSPKTTSTHTPPSPDEWQRQPVRASRTYIERISLPKTQHTSPYDTPLTGKTSRSNKYSYNDDSFLNDSINFGDTPSSYVYKAPIALAEEDFRGVTSKNP</sequence>
<evidence type="ECO:0000313" key="2">
    <source>
        <dbReference type="WBParaSite" id="RSKR_0000385500.1"/>
    </source>
</evidence>